<organism evidence="5 6">
    <name type="scientific">Idiomarina zobellii</name>
    <dbReference type="NCBI Taxonomy" id="86103"/>
    <lineage>
        <taxon>Bacteria</taxon>
        <taxon>Pseudomonadati</taxon>
        <taxon>Pseudomonadota</taxon>
        <taxon>Gammaproteobacteria</taxon>
        <taxon>Alteromonadales</taxon>
        <taxon>Idiomarinaceae</taxon>
        <taxon>Idiomarina</taxon>
    </lineage>
</organism>
<evidence type="ECO:0000313" key="5">
    <source>
        <dbReference type="EMBL" id="KPD23110.1"/>
    </source>
</evidence>
<dbReference type="InterPro" id="IPR052359">
    <property type="entry name" value="HTH-type_reg/antitoxin"/>
</dbReference>
<accession>A0A837ND32</accession>
<dbReference type="SUPFAM" id="SSF47413">
    <property type="entry name" value="lambda repressor-like DNA-binding domains"/>
    <property type="match status" value="1"/>
</dbReference>
<dbReference type="Gene3D" id="1.10.260.40">
    <property type="entry name" value="lambda repressor-like DNA-binding domains"/>
    <property type="match status" value="1"/>
</dbReference>
<dbReference type="PANTHER" id="PTHR36511">
    <property type="entry name" value="MERR FAMILY BACTERIAL REGULATORY PROTEIN"/>
    <property type="match status" value="1"/>
</dbReference>
<dbReference type="Pfam" id="PF01381">
    <property type="entry name" value="HTH_3"/>
    <property type="match status" value="1"/>
</dbReference>
<name>A0A837ND32_9GAMM</name>
<evidence type="ECO:0000256" key="3">
    <source>
        <dbReference type="ARBA" id="ARBA00023163"/>
    </source>
</evidence>
<dbReference type="CDD" id="cd00093">
    <property type="entry name" value="HTH_XRE"/>
    <property type="match status" value="1"/>
</dbReference>
<dbReference type="Proteomes" id="UP000053030">
    <property type="component" value="Unassembled WGS sequence"/>
</dbReference>
<dbReference type="AlphaFoldDB" id="A0A837ND32"/>
<dbReference type="OrthoDB" id="9799384at2"/>
<dbReference type="EMBL" id="LHSG01000013">
    <property type="protein sequence ID" value="KPD23110.1"/>
    <property type="molecule type" value="Genomic_DNA"/>
</dbReference>
<dbReference type="PANTHER" id="PTHR36511:SF4">
    <property type="entry name" value="ANTITOXIN MQSA"/>
    <property type="match status" value="1"/>
</dbReference>
<feature type="domain" description="HTH cro/C1-type" evidence="4">
    <location>
        <begin position="37"/>
        <end position="90"/>
    </location>
</feature>
<keyword evidence="3" id="KW-0804">Transcription</keyword>
<comment type="caution">
    <text evidence="5">The sequence shown here is derived from an EMBL/GenBank/DDBJ whole genome shotgun (WGS) entry which is preliminary data.</text>
</comment>
<dbReference type="GO" id="GO:0003677">
    <property type="term" value="F:DNA binding"/>
    <property type="evidence" value="ECO:0007669"/>
    <property type="project" value="UniProtKB-KW"/>
</dbReference>
<evidence type="ECO:0000256" key="2">
    <source>
        <dbReference type="ARBA" id="ARBA00023125"/>
    </source>
</evidence>
<dbReference type="InterPro" id="IPR010982">
    <property type="entry name" value="Lambda_DNA-bd_dom_sf"/>
</dbReference>
<dbReference type="InterPro" id="IPR001387">
    <property type="entry name" value="Cro/C1-type_HTH"/>
</dbReference>
<dbReference type="PROSITE" id="PS50943">
    <property type="entry name" value="HTH_CROC1"/>
    <property type="match status" value="1"/>
</dbReference>
<evidence type="ECO:0000256" key="1">
    <source>
        <dbReference type="ARBA" id="ARBA00023015"/>
    </source>
</evidence>
<dbReference type="SMART" id="SM00530">
    <property type="entry name" value="HTH_XRE"/>
    <property type="match status" value="1"/>
</dbReference>
<gene>
    <name evidence="5" type="ORF">AFK76_10465</name>
</gene>
<dbReference type="RefSeq" id="WP_053954235.1">
    <property type="nucleotide sequence ID" value="NZ_FNCB01000014.1"/>
</dbReference>
<keyword evidence="6" id="KW-1185">Reference proteome</keyword>
<proteinExistence type="predicted"/>
<evidence type="ECO:0000313" key="6">
    <source>
        <dbReference type="Proteomes" id="UP000053030"/>
    </source>
</evidence>
<sequence>MKSELFNELLESVEQMDEIAKGEREPSREEFIASIRIKNIRKSVKLSQPKFARLIGVEVSTLRNWEQGRREPTGPARVLIKAIENDPENVIKACQ</sequence>
<reference evidence="5 6" key="1">
    <citation type="submission" date="2015-08" db="EMBL/GenBank/DDBJ databases">
        <title>Genome sequencing and assembly of the deep-sea bacterium Idiomarina zobellii.</title>
        <authorList>
            <person name="Mithoefer S.D."/>
            <person name="Rheaume B.A."/>
            <person name="MacLea K.S."/>
        </authorList>
    </citation>
    <scope>NUCLEOTIDE SEQUENCE [LARGE SCALE GENOMIC DNA]</scope>
    <source>
        <strain evidence="5 6">KMM 231</strain>
    </source>
</reference>
<keyword evidence="1" id="KW-0805">Transcription regulation</keyword>
<keyword evidence="2" id="KW-0238">DNA-binding</keyword>
<evidence type="ECO:0000259" key="4">
    <source>
        <dbReference type="PROSITE" id="PS50943"/>
    </source>
</evidence>
<protein>
    <submittedName>
        <fullName evidence="5">Cro/Cl family transcriptional regulator</fullName>
    </submittedName>
</protein>